<gene>
    <name evidence="1" type="ORF">MMAN_16660</name>
</gene>
<evidence type="ECO:0000313" key="2">
    <source>
        <dbReference type="Proteomes" id="UP000465812"/>
    </source>
</evidence>
<dbReference type="RefSeq" id="WP_155250296.1">
    <property type="nucleotide sequence ID" value="NZ_AP022590.1"/>
</dbReference>
<name>A0ABN6A7A2_MYCNT</name>
<proteinExistence type="predicted"/>
<dbReference type="Proteomes" id="UP000465812">
    <property type="component" value="Chromosome"/>
</dbReference>
<dbReference type="EMBL" id="AP022590">
    <property type="protein sequence ID" value="BBY37532.1"/>
    <property type="molecule type" value="Genomic_DNA"/>
</dbReference>
<accession>A0ABN6A7A2</accession>
<keyword evidence="2" id="KW-1185">Reference proteome</keyword>
<reference evidence="1 2" key="1">
    <citation type="journal article" date="2019" name="Emerg. Microbes Infect.">
        <title>Comprehensive subspecies identification of 175 nontuberculous mycobacteria species based on 7547 genomic profiles.</title>
        <authorList>
            <person name="Matsumoto Y."/>
            <person name="Kinjo T."/>
            <person name="Motooka D."/>
            <person name="Nabeya D."/>
            <person name="Jung N."/>
            <person name="Uechi K."/>
            <person name="Horii T."/>
            <person name="Iida T."/>
            <person name="Fujita J."/>
            <person name="Nakamura S."/>
        </authorList>
    </citation>
    <scope>NUCLEOTIDE SEQUENCE [LARGE SCALE GENOMIC DNA]</scope>
    <source>
        <strain evidence="1 2">JCM 18113</strain>
    </source>
</reference>
<evidence type="ECO:0000313" key="1">
    <source>
        <dbReference type="EMBL" id="BBY37532.1"/>
    </source>
</evidence>
<sequence length="56" mass="5714">MIADVDGVGITLQGVGEVVTIEAVLGIGVDGLLLFDGVADGHIVGQLTVFDVDPHR</sequence>
<protein>
    <submittedName>
        <fullName evidence="1">Uncharacterized protein</fullName>
    </submittedName>
</protein>
<organism evidence="1 2">
    <name type="scientific">Mycobacterium mantenii</name>
    <dbReference type="NCBI Taxonomy" id="560555"/>
    <lineage>
        <taxon>Bacteria</taxon>
        <taxon>Bacillati</taxon>
        <taxon>Actinomycetota</taxon>
        <taxon>Actinomycetes</taxon>
        <taxon>Mycobacteriales</taxon>
        <taxon>Mycobacteriaceae</taxon>
        <taxon>Mycobacterium</taxon>
        <taxon>Mycobacterium avium complex (MAC)</taxon>
    </lineage>
</organism>